<dbReference type="AlphaFoldDB" id="A0A0A8Z222"/>
<evidence type="ECO:0000313" key="1">
    <source>
        <dbReference type="EMBL" id="JAD32856.1"/>
    </source>
</evidence>
<reference evidence="1" key="1">
    <citation type="submission" date="2014-09" db="EMBL/GenBank/DDBJ databases">
        <authorList>
            <person name="Magalhaes I.L.F."/>
            <person name="Oliveira U."/>
            <person name="Santos F.R."/>
            <person name="Vidigal T.H.D.A."/>
            <person name="Brescovit A.D."/>
            <person name="Santos A.J."/>
        </authorList>
    </citation>
    <scope>NUCLEOTIDE SEQUENCE</scope>
    <source>
        <tissue evidence="1">Shoot tissue taken approximately 20 cm above the soil surface</tissue>
    </source>
</reference>
<proteinExistence type="predicted"/>
<reference evidence="1" key="2">
    <citation type="journal article" date="2015" name="Data Brief">
        <title>Shoot transcriptome of the giant reed, Arundo donax.</title>
        <authorList>
            <person name="Barrero R.A."/>
            <person name="Guerrero F.D."/>
            <person name="Moolhuijzen P."/>
            <person name="Goolsby J.A."/>
            <person name="Tidwell J."/>
            <person name="Bellgard S.E."/>
            <person name="Bellgard M.I."/>
        </authorList>
    </citation>
    <scope>NUCLEOTIDE SEQUENCE</scope>
    <source>
        <tissue evidence="1">Shoot tissue taken approximately 20 cm above the soil surface</tissue>
    </source>
</reference>
<organism evidence="1">
    <name type="scientific">Arundo donax</name>
    <name type="common">Giant reed</name>
    <name type="synonym">Donax arundinaceus</name>
    <dbReference type="NCBI Taxonomy" id="35708"/>
    <lineage>
        <taxon>Eukaryota</taxon>
        <taxon>Viridiplantae</taxon>
        <taxon>Streptophyta</taxon>
        <taxon>Embryophyta</taxon>
        <taxon>Tracheophyta</taxon>
        <taxon>Spermatophyta</taxon>
        <taxon>Magnoliopsida</taxon>
        <taxon>Liliopsida</taxon>
        <taxon>Poales</taxon>
        <taxon>Poaceae</taxon>
        <taxon>PACMAD clade</taxon>
        <taxon>Arundinoideae</taxon>
        <taxon>Arundineae</taxon>
        <taxon>Arundo</taxon>
    </lineage>
</organism>
<sequence>MDHTKKPLNYPSLAVNITQTKSQLFILVHITRFISKYCKIVTTKVFHNQPSSFFGTTIDYVFLYFRSSHLTVLWSILQNDLANFFKIFCYPI</sequence>
<dbReference type="EMBL" id="GBRH01265039">
    <property type="protein sequence ID" value="JAD32856.1"/>
    <property type="molecule type" value="Transcribed_RNA"/>
</dbReference>
<accession>A0A0A8Z222</accession>
<name>A0A0A8Z222_ARUDO</name>
<protein>
    <submittedName>
        <fullName evidence="1">Uncharacterized protein</fullName>
    </submittedName>
</protein>